<dbReference type="RefSeq" id="WP_231870014.1">
    <property type="nucleotide sequence ID" value="NZ_FIZX01000001.1"/>
</dbReference>
<dbReference type="EMBL" id="FIZX01000001">
    <property type="protein sequence ID" value="CZF77631.1"/>
    <property type="molecule type" value="Genomic_DNA"/>
</dbReference>
<dbReference type="GO" id="GO:0008757">
    <property type="term" value="F:S-adenosylmethionine-dependent methyltransferase activity"/>
    <property type="evidence" value="ECO:0007669"/>
    <property type="project" value="InterPro"/>
</dbReference>
<comment type="similarity">
    <text evidence="1">Belongs to the methyltransferase superfamily.</text>
</comment>
<evidence type="ECO:0000256" key="3">
    <source>
        <dbReference type="ARBA" id="ARBA00022679"/>
    </source>
</evidence>
<reference evidence="6" key="1">
    <citation type="submission" date="2016-02" db="EMBL/GenBank/DDBJ databases">
        <authorList>
            <person name="Rodrigo-Torres Lidia"/>
            <person name="Arahal R.David."/>
        </authorList>
    </citation>
    <scope>NUCLEOTIDE SEQUENCE [LARGE SCALE GENOMIC DNA]</scope>
    <source>
        <strain evidence="6">CECT 9029</strain>
    </source>
</reference>
<feature type="domain" description="Methyltransferase type 11" evidence="4">
    <location>
        <begin position="131"/>
        <end position="219"/>
    </location>
</feature>
<accession>A0A128EUE0</accession>
<evidence type="ECO:0000313" key="6">
    <source>
        <dbReference type="Proteomes" id="UP000071641"/>
    </source>
</evidence>
<dbReference type="InterPro" id="IPR029063">
    <property type="entry name" value="SAM-dependent_MTases_sf"/>
</dbReference>
<keyword evidence="3 5" id="KW-0808">Transferase</keyword>
<gene>
    <name evidence="5" type="primary">ycgJ</name>
    <name evidence="5" type="ORF">GCE9029_00323</name>
</gene>
<dbReference type="STRING" id="1796497.GCE9029_00323"/>
<keyword evidence="2 5" id="KW-0489">Methyltransferase</keyword>
<dbReference type="PANTHER" id="PTHR44942:SF4">
    <property type="entry name" value="METHYLTRANSFERASE TYPE 11 DOMAIN-CONTAINING PROTEIN"/>
    <property type="match status" value="1"/>
</dbReference>
<evidence type="ECO:0000313" key="5">
    <source>
        <dbReference type="EMBL" id="CZF77631.1"/>
    </source>
</evidence>
<dbReference type="PANTHER" id="PTHR44942">
    <property type="entry name" value="METHYLTRANSF_11 DOMAIN-CONTAINING PROTEIN"/>
    <property type="match status" value="1"/>
</dbReference>
<dbReference type="SUPFAM" id="SSF53335">
    <property type="entry name" value="S-adenosyl-L-methionine-dependent methyltransferases"/>
    <property type="match status" value="1"/>
</dbReference>
<evidence type="ECO:0000256" key="2">
    <source>
        <dbReference type="ARBA" id="ARBA00022603"/>
    </source>
</evidence>
<dbReference type="InterPro" id="IPR013216">
    <property type="entry name" value="Methyltransf_11"/>
</dbReference>
<dbReference type="GO" id="GO:0032259">
    <property type="term" value="P:methylation"/>
    <property type="evidence" value="ECO:0007669"/>
    <property type="project" value="UniProtKB-KW"/>
</dbReference>
<dbReference type="EC" id="2.1.1.-" evidence="5"/>
<keyword evidence="6" id="KW-1185">Reference proteome</keyword>
<dbReference type="InterPro" id="IPR051052">
    <property type="entry name" value="Diverse_substrate_MTase"/>
</dbReference>
<sequence>MEKAAFFTYLSREFSSYYHIHQTDSQRKIEKRHYLNGLMKAARFFGVSYEELKQVVDTEYSKSMAASPLAALNERMEIPTYIRLQENNVEPQMSDQYNDNISKHYAAYRPPLHQLILKTALPESQLFACGLDIGCGTGVSSVALSRHCESVIGIDPSESMIGQAEPTELIRYCVGSGENLPLEEKSVDIVTFAGSLSYAKSDALVQELKRVCRQKAWVVVYDFEVHLNPVMESLGIKMQASPSDYDHAINFSDVQQFNELAVKKETVSLEVTAEQLAHVLFSSTNRYSKLTKAFGGENAFENVEAKLEESGEQLSIEADIYVSSYQINTR</sequence>
<dbReference type="AlphaFoldDB" id="A0A128EUE0"/>
<organism evidence="5 6">
    <name type="scientific">Grimontia celer</name>
    <dbReference type="NCBI Taxonomy" id="1796497"/>
    <lineage>
        <taxon>Bacteria</taxon>
        <taxon>Pseudomonadati</taxon>
        <taxon>Pseudomonadota</taxon>
        <taxon>Gammaproteobacteria</taxon>
        <taxon>Vibrionales</taxon>
        <taxon>Vibrionaceae</taxon>
        <taxon>Grimontia</taxon>
    </lineage>
</organism>
<dbReference type="Gene3D" id="3.40.50.150">
    <property type="entry name" value="Vaccinia Virus protein VP39"/>
    <property type="match status" value="1"/>
</dbReference>
<dbReference type="CDD" id="cd02440">
    <property type="entry name" value="AdoMet_MTases"/>
    <property type="match status" value="1"/>
</dbReference>
<protein>
    <submittedName>
        <fullName evidence="5">Putative methyltransferase YcgJ</fullName>
        <ecNumber evidence="5">2.1.1.-</ecNumber>
    </submittedName>
</protein>
<evidence type="ECO:0000259" key="4">
    <source>
        <dbReference type="Pfam" id="PF08241"/>
    </source>
</evidence>
<evidence type="ECO:0000256" key="1">
    <source>
        <dbReference type="ARBA" id="ARBA00008361"/>
    </source>
</evidence>
<dbReference type="Proteomes" id="UP000071641">
    <property type="component" value="Unassembled WGS sequence"/>
</dbReference>
<name>A0A128EUE0_9GAMM</name>
<proteinExistence type="inferred from homology"/>
<dbReference type="Pfam" id="PF08241">
    <property type="entry name" value="Methyltransf_11"/>
    <property type="match status" value="1"/>
</dbReference>